<dbReference type="InterPro" id="IPR011010">
    <property type="entry name" value="DNA_brk_join_enz"/>
</dbReference>
<dbReference type="SUPFAM" id="SSF56349">
    <property type="entry name" value="DNA breaking-rejoining enzymes"/>
    <property type="match status" value="1"/>
</dbReference>
<keyword evidence="2" id="KW-0229">DNA integration</keyword>
<evidence type="ECO:0000259" key="4">
    <source>
        <dbReference type="PROSITE" id="PS51898"/>
    </source>
</evidence>
<evidence type="ECO:0000256" key="1">
    <source>
        <dbReference type="ARBA" id="ARBA00022829"/>
    </source>
</evidence>
<evidence type="ECO:0000313" key="5">
    <source>
        <dbReference type="EMBL" id="GHH25358.1"/>
    </source>
</evidence>
<evidence type="ECO:0000313" key="6">
    <source>
        <dbReference type="Proteomes" id="UP000652430"/>
    </source>
</evidence>
<dbReference type="Proteomes" id="UP000652430">
    <property type="component" value="Unassembled WGS sequence"/>
</dbReference>
<keyword evidence="6" id="KW-1185">Reference proteome</keyword>
<proteinExistence type="predicted"/>
<keyword evidence="1" id="KW-0159">Chromosome partition</keyword>
<accession>A0ABQ3LT81</accession>
<dbReference type="RefSeq" id="WP_189677633.1">
    <property type="nucleotide sequence ID" value="NZ_BNAQ01000009.1"/>
</dbReference>
<name>A0ABQ3LT81_9SPHN</name>
<dbReference type="Pfam" id="PF00589">
    <property type="entry name" value="Phage_integrase"/>
    <property type="match status" value="1"/>
</dbReference>
<comment type="caution">
    <text evidence="5">The sequence shown here is derived from an EMBL/GenBank/DDBJ whole genome shotgun (WGS) entry which is preliminary data.</text>
</comment>
<reference evidence="6" key="1">
    <citation type="journal article" date="2019" name="Int. J. Syst. Evol. Microbiol.">
        <title>The Global Catalogue of Microorganisms (GCM) 10K type strain sequencing project: providing services to taxonomists for standard genome sequencing and annotation.</title>
        <authorList>
            <consortium name="The Broad Institute Genomics Platform"/>
            <consortium name="The Broad Institute Genome Sequencing Center for Infectious Disease"/>
            <person name="Wu L."/>
            <person name="Ma J."/>
        </authorList>
    </citation>
    <scope>NUCLEOTIDE SEQUENCE [LARGE SCALE GENOMIC DNA]</scope>
    <source>
        <strain evidence="6">CGMCC 1.8957</strain>
    </source>
</reference>
<evidence type="ECO:0000256" key="3">
    <source>
        <dbReference type="ARBA" id="ARBA00023172"/>
    </source>
</evidence>
<sequence>MSAPSTMLVRAQEYLAERRHLGFELDRSGSLTLAFARFADASGHVGPLAVQIVLRWAKEGAARADPFTWAGRVAVLRPFARHLADRDPSTRFPEDSPFGCSHRRLAPHIYSSAEIESLIAAAKRLPGGLTPATFATLFGLLAASGMRISEALRLSIHDIGDIQTQITVHHSKFQRSRLVPLHPTATAALRAYLRIRAKHGSMEGSTPLFLLEQTGERLTYGNVRSVFGRLAAELGIQARGGHQVIRIHDLRHSFICRRLMLWQQNGADIGNAMMALSTYVGHVNLGDTYWYLQAVPDLMAIAGSRFEALSAKDAEVRHG</sequence>
<dbReference type="PANTHER" id="PTHR30349">
    <property type="entry name" value="PHAGE INTEGRASE-RELATED"/>
    <property type="match status" value="1"/>
</dbReference>
<protein>
    <submittedName>
        <fullName evidence="5">Integrase/recombinase y4rB</fullName>
    </submittedName>
</protein>
<dbReference type="InterPro" id="IPR002104">
    <property type="entry name" value="Integrase_catalytic"/>
</dbReference>
<dbReference type="InterPro" id="IPR050090">
    <property type="entry name" value="Tyrosine_recombinase_XerCD"/>
</dbReference>
<dbReference type="Gene3D" id="1.10.443.10">
    <property type="entry name" value="Intergrase catalytic core"/>
    <property type="match status" value="1"/>
</dbReference>
<feature type="domain" description="Tyr recombinase" evidence="4">
    <location>
        <begin position="105"/>
        <end position="304"/>
    </location>
</feature>
<gene>
    <name evidence="5" type="ORF">GCM10008023_38660</name>
</gene>
<dbReference type="EMBL" id="BNAQ01000009">
    <property type="protein sequence ID" value="GHH25358.1"/>
    <property type="molecule type" value="Genomic_DNA"/>
</dbReference>
<dbReference type="PROSITE" id="PS51898">
    <property type="entry name" value="TYR_RECOMBINASE"/>
    <property type="match status" value="1"/>
</dbReference>
<organism evidence="5 6">
    <name type="scientific">Sphingomonas glacialis</name>
    <dbReference type="NCBI Taxonomy" id="658225"/>
    <lineage>
        <taxon>Bacteria</taxon>
        <taxon>Pseudomonadati</taxon>
        <taxon>Pseudomonadota</taxon>
        <taxon>Alphaproteobacteria</taxon>
        <taxon>Sphingomonadales</taxon>
        <taxon>Sphingomonadaceae</taxon>
        <taxon>Sphingomonas</taxon>
    </lineage>
</organism>
<dbReference type="InterPro" id="IPR013762">
    <property type="entry name" value="Integrase-like_cat_sf"/>
</dbReference>
<keyword evidence="3" id="KW-0233">DNA recombination</keyword>
<dbReference type="PANTHER" id="PTHR30349:SF81">
    <property type="entry name" value="TYROSINE RECOMBINASE XERC"/>
    <property type="match status" value="1"/>
</dbReference>
<evidence type="ECO:0000256" key="2">
    <source>
        <dbReference type="ARBA" id="ARBA00022908"/>
    </source>
</evidence>